<gene>
    <name evidence="1" type="ORF">P3W55_02065</name>
</gene>
<evidence type="ECO:0000313" key="2">
    <source>
        <dbReference type="Proteomes" id="UP001220662"/>
    </source>
</evidence>
<dbReference type="RefSeq" id="WP_276213662.1">
    <property type="nucleotide sequence ID" value="NZ_CALEBV010000137.1"/>
</dbReference>
<proteinExistence type="predicted"/>
<dbReference type="AlphaFoldDB" id="A0AAW6P152"/>
<dbReference type="Proteomes" id="UP001220662">
    <property type="component" value="Unassembled WGS sequence"/>
</dbReference>
<evidence type="ECO:0000313" key="1">
    <source>
        <dbReference type="EMBL" id="MDF3840490.1"/>
    </source>
</evidence>
<protein>
    <submittedName>
        <fullName evidence="1">Uncharacterized protein</fullName>
    </submittedName>
</protein>
<organism evidence="1 2">
    <name type="scientific">Pseudomonas citronellolis</name>
    <dbReference type="NCBI Taxonomy" id="53408"/>
    <lineage>
        <taxon>Bacteria</taxon>
        <taxon>Pseudomonadati</taxon>
        <taxon>Pseudomonadota</taxon>
        <taxon>Gammaproteobacteria</taxon>
        <taxon>Pseudomonadales</taxon>
        <taxon>Pseudomonadaceae</taxon>
        <taxon>Pseudomonas</taxon>
    </lineage>
</organism>
<accession>A0AAW6P152</accession>
<comment type="caution">
    <text evidence="1">The sequence shown here is derived from an EMBL/GenBank/DDBJ whole genome shotgun (WGS) entry which is preliminary data.</text>
</comment>
<name>A0AAW6P152_9PSED</name>
<sequence>MASNTSRTSAQMVEDLRALTGGSSAQSKQLEALEPRGALAAKRGRADYQAPAAATGGGGIASPLKEEDASKREYYEDQLIPSTDGLAWLRLKSVKKLVMKDGDGAEVVMEFANGLSE</sequence>
<reference evidence="1" key="1">
    <citation type="submission" date="2023-03" db="EMBL/GenBank/DDBJ databases">
        <title>Draft assemblies of triclosan tolerant bacteria isolated from returned activated sludge.</title>
        <authorList>
            <person name="Van Hamelsveld S."/>
        </authorList>
    </citation>
    <scope>NUCLEOTIDE SEQUENCE</scope>
    <source>
        <strain evidence="1">GW210015_S63</strain>
    </source>
</reference>
<dbReference type="EMBL" id="JARJLR010000042">
    <property type="protein sequence ID" value="MDF3840490.1"/>
    <property type="molecule type" value="Genomic_DNA"/>
</dbReference>